<dbReference type="AlphaFoldDB" id="A0A9P8TN62"/>
<reference evidence="3" key="1">
    <citation type="journal article" date="2021" name="Open Biol.">
        <title>Shared evolutionary footprints suggest mitochondrial oxidative damage underlies multiple complex I losses in fungi.</title>
        <authorList>
            <person name="Schikora-Tamarit M.A."/>
            <person name="Marcet-Houben M."/>
            <person name="Nosek J."/>
            <person name="Gabaldon T."/>
        </authorList>
    </citation>
    <scope>NUCLEOTIDE SEQUENCE</scope>
    <source>
        <strain evidence="3">CBS2887</strain>
    </source>
</reference>
<feature type="transmembrane region" description="Helical" evidence="2">
    <location>
        <begin position="91"/>
        <end position="111"/>
    </location>
</feature>
<gene>
    <name evidence="3" type="ORF">WICPIJ_004565</name>
</gene>
<keyword evidence="4" id="KW-1185">Reference proteome</keyword>
<dbReference type="PANTHER" id="PTHR48081:SF31">
    <property type="entry name" value="STERYL ACETYL HYDROLASE MUG81-RELATED"/>
    <property type="match status" value="1"/>
</dbReference>
<dbReference type="GO" id="GO:0016787">
    <property type="term" value="F:hydrolase activity"/>
    <property type="evidence" value="ECO:0007669"/>
    <property type="project" value="UniProtKB-KW"/>
</dbReference>
<dbReference type="Proteomes" id="UP000774326">
    <property type="component" value="Unassembled WGS sequence"/>
</dbReference>
<evidence type="ECO:0000313" key="3">
    <source>
        <dbReference type="EMBL" id="KAH3684471.1"/>
    </source>
</evidence>
<evidence type="ECO:0008006" key="5">
    <source>
        <dbReference type="Google" id="ProtNLM"/>
    </source>
</evidence>
<comment type="caution">
    <text evidence="3">The sequence shown here is derived from an EMBL/GenBank/DDBJ whole genome shotgun (WGS) entry which is preliminary data.</text>
</comment>
<dbReference type="InterPro" id="IPR019436">
    <property type="entry name" value="Say1-like"/>
</dbReference>
<sequence>MDIKPRLNLQFPISTILLSFLTSIMSEIGVFFVHALRYVPSFTVRTSLKLLPFRRKLPNESKQFVVDGLKPHQATWFVECVDRKSTDPVVVFLHGGGYFLGLNPFFMIFLAKFYKAANDERLSILVLDYTLTTKKEGMYPRQLNEVTLLYKELQKTCTNISLLGDSAGGHLALNLIRHNQFSTETEKVPLIEDFTVPNRLILMSPWLNPTLDYKARHVAKFTHFFSLGALTQFQKYHMRPMLHYSHDPCFKQILHSTLVIYGAKEALRGDIEEFIEINQKENIGLTSKMIKGGMHDSGVVWPFGKNEVATTSGQWFSGDHYYV</sequence>
<dbReference type="EMBL" id="JAEUBG010002471">
    <property type="protein sequence ID" value="KAH3684471.1"/>
    <property type="molecule type" value="Genomic_DNA"/>
</dbReference>
<dbReference type="SUPFAM" id="SSF53474">
    <property type="entry name" value="alpha/beta-Hydrolases"/>
    <property type="match status" value="1"/>
</dbReference>
<name>A0A9P8TN62_WICPI</name>
<keyword evidence="2" id="KW-0472">Membrane</keyword>
<feature type="transmembrane region" description="Helical" evidence="2">
    <location>
        <begin position="12"/>
        <end position="36"/>
    </location>
</feature>
<dbReference type="Pfam" id="PF10340">
    <property type="entry name" value="Say1_Mug180"/>
    <property type="match status" value="1"/>
</dbReference>
<reference evidence="3" key="2">
    <citation type="submission" date="2021-01" db="EMBL/GenBank/DDBJ databases">
        <authorList>
            <person name="Schikora-Tamarit M.A."/>
        </authorList>
    </citation>
    <scope>NUCLEOTIDE SEQUENCE</scope>
    <source>
        <strain evidence="3">CBS2887</strain>
    </source>
</reference>
<proteinExistence type="predicted"/>
<dbReference type="Gene3D" id="3.40.50.1820">
    <property type="entry name" value="alpha/beta hydrolase"/>
    <property type="match status" value="1"/>
</dbReference>
<evidence type="ECO:0000256" key="1">
    <source>
        <dbReference type="ARBA" id="ARBA00022801"/>
    </source>
</evidence>
<dbReference type="OrthoDB" id="3980503at2759"/>
<keyword evidence="1" id="KW-0378">Hydrolase</keyword>
<dbReference type="InterPro" id="IPR050300">
    <property type="entry name" value="GDXG_lipolytic_enzyme"/>
</dbReference>
<protein>
    <recommendedName>
        <fullName evidence="5">Alpha/beta hydrolase fold-3 domain-containing protein</fullName>
    </recommendedName>
</protein>
<evidence type="ECO:0000313" key="4">
    <source>
        <dbReference type="Proteomes" id="UP000774326"/>
    </source>
</evidence>
<dbReference type="PANTHER" id="PTHR48081">
    <property type="entry name" value="AB HYDROLASE SUPERFAMILY PROTEIN C4A8.06C"/>
    <property type="match status" value="1"/>
</dbReference>
<keyword evidence="2" id="KW-0812">Transmembrane</keyword>
<accession>A0A9P8TN62</accession>
<dbReference type="InterPro" id="IPR029058">
    <property type="entry name" value="AB_hydrolase_fold"/>
</dbReference>
<evidence type="ECO:0000256" key="2">
    <source>
        <dbReference type="SAM" id="Phobius"/>
    </source>
</evidence>
<organism evidence="3 4">
    <name type="scientific">Wickerhamomyces pijperi</name>
    <name type="common">Yeast</name>
    <name type="synonym">Pichia pijperi</name>
    <dbReference type="NCBI Taxonomy" id="599730"/>
    <lineage>
        <taxon>Eukaryota</taxon>
        <taxon>Fungi</taxon>
        <taxon>Dikarya</taxon>
        <taxon>Ascomycota</taxon>
        <taxon>Saccharomycotina</taxon>
        <taxon>Saccharomycetes</taxon>
        <taxon>Phaffomycetales</taxon>
        <taxon>Wickerhamomycetaceae</taxon>
        <taxon>Wickerhamomyces</taxon>
    </lineage>
</organism>
<keyword evidence="2" id="KW-1133">Transmembrane helix</keyword>